<keyword evidence="3" id="KW-0812">Transmembrane</keyword>
<dbReference type="RefSeq" id="WP_349140302.1">
    <property type="nucleotide sequence ID" value="NZ_JBBMFT010000004.1"/>
</dbReference>
<feature type="coiled-coil region" evidence="1">
    <location>
        <begin position="59"/>
        <end position="121"/>
    </location>
</feature>
<keyword evidence="3" id="KW-0472">Membrane</keyword>
<keyword evidence="1" id="KW-0175">Coiled coil</keyword>
<dbReference type="Gene3D" id="1.20.5.340">
    <property type="match status" value="1"/>
</dbReference>
<evidence type="ECO:0000256" key="2">
    <source>
        <dbReference type="SAM" id="MobiDB-lite"/>
    </source>
</evidence>
<evidence type="ECO:0000313" key="5">
    <source>
        <dbReference type="Proteomes" id="UP001440599"/>
    </source>
</evidence>
<feature type="transmembrane region" description="Helical" evidence="3">
    <location>
        <begin position="29"/>
        <end position="49"/>
    </location>
</feature>
<feature type="region of interest" description="Disordered" evidence="2">
    <location>
        <begin position="1"/>
        <end position="21"/>
    </location>
</feature>
<sequence>MSTEPEKQEPGHLQHAAEHERPPHKHNSVLFYLVILFAAAFLLLLMSFLMQQRTNQEALDNLQETSNSAVESLENKLKENETLKQENQELKDQLADLQEQVDTLEQTNEQLSDELENSSLAMQWFWQIDDYYARGYYTKARELIETFEEQGLQQYLPTENTTGTDRFSPAQRYEEIKEALD</sequence>
<dbReference type="Proteomes" id="UP001440599">
    <property type="component" value="Unassembled WGS sequence"/>
</dbReference>
<keyword evidence="5" id="KW-1185">Reference proteome</keyword>
<gene>
    <name evidence="4" type="ORF">WMO45_08915</name>
</gene>
<dbReference type="EMBL" id="JBBMFT010000004">
    <property type="protein sequence ID" value="MEQ2456643.1"/>
    <property type="molecule type" value="Genomic_DNA"/>
</dbReference>
<organism evidence="4 5">
    <name type="scientific">Flavonifractor hominis</name>
    <dbReference type="NCBI Taxonomy" id="3133178"/>
    <lineage>
        <taxon>Bacteria</taxon>
        <taxon>Bacillati</taxon>
        <taxon>Bacillota</taxon>
        <taxon>Clostridia</taxon>
        <taxon>Eubacteriales</taxon>
        <taxon>Oscillospiraceae</taxon>
        <taxon>Flavonifractor</taxon>
    </lineage>
</organism>
<protein>
    <submittedName>
        <fullName evidence="4">Uncharacterized protein</fullName>
    </submittedName>
</protein>
<evidence type="ECO:0000313" key="4">
    <source>
        <dbReference type="EMBL" id="MEQ2456643.1"/>
    </source>
</evidence>
<keyword evidence="3" id="KW-1133">Transmembrane helix</keyword>
<reference evidence="4 5" key="1">
    <citation type="submission" date="2024-03" db="EMBL/GenBank/DDBJ databases">
        <title>Human intestinal bacterial collection.</title>
        <authorList>
            <person name="Pauvert C."/>
            <person name="Hitch T.C.A."/>
            <person name="Clavel T."/>
        </authorList>
    </citation>
    <scope>NUCLEOTIDE SEQUENCE [LARGE SCALE GENOMIC DNA]</scope>
    <source>
        <strain evidence="4 5">CLA-AP-H34</strain>
    </source>
</reference>
<proteinExistence type="predicted"/>
<evidence type="ECO:0000256" key="3">
    <source>
        <dbReference type="SAM" id="Phobius"/>
    </source>
</evidence>
<name>A0ABV1EPV9_9FIRM</name>
<comment type="caution">
    <text evidence="4">The sequence shown here is derived from an EMBL/GenBank/DDBJ whole genome shotgun (WGS) entry which is preliminary data.</text>
</comment>
<accession>A0ABV1EPV9</accession>
<evidence type="ECO:0000256" key="1">
    <source>
        <dbReference type="SAM" id="Coils"/>
    </source>
</evidence>